<dbReference type="PANTHER" id="PTHR34116:SF9">
    <property type="entry name" value="OS08G0346600 PROTEIN"/>
    <property type="match status" value="1"/>
</dbReference>
<dbReference type="AlphaFoldDB" id="A0A2T8IGE3"/>
<dbReference type="EMBL" id="CM008051">
    <property type="protein sequence ID" value="PVH36732.1"/>
    <property type="molecule type" value="Genomic_DNA"/>
</dbReference>
<proteinExistence type="predicted"/>
<keyword evidence="1" id="KW-0472">Membrane</keyword>
<keyword evidence="1" id="KW-1133">Transmembrane helix</keyword>
<accession>A0A2T8IGE3</accession>
<feature type="transmembrane region" description="Helical" evidence="1">
    <location>
        <begin position="143"/>
        <end position="169"/>
    </location>
</feature>
<keyword evidence="1" id="KW-0812">Transmembrane</keyword>
<feature type="transmembrane region" description="Helical" evidence="1">
    <location>
        <begin position="109"/>
        <end position="131"/>
    </location>
</feature>
<dbReference type="PANTHER" id="PTHR34116">
    <property type="entry name" value="PLASMINOGEN ACTIVATOR INHIBITOR"/>
    <property type="match status" value="1"/>
</dbReference>
<feature type="transmembrane region" description="Helical" evidence="1">
    <location>
        <begin position="262"/>
        <end position="284"/>
    </location>
</feature>
<dbReference type="Proteomes" id="UP000243499">
    <property type="component" value="Chromosome 6"/>
</dbReference>
<feature type="transmembrane region" description="Helical" evidence="1">
    <location>
        <begin position="27"/>
        <end position="50"/>
    </location>
</feature>
<dbReference type="Gramene" id="PVH36732">
    <property type="protein sequence ID" value="PVH36732"/>
    <property type="gene ID" value="PAHAL_6G155100"/>
</dbReference>
<reference evidence="2" key="1">
    <citation type="submission" date="2018-04" db="EMBL/GenBank/DDBJ databases">
        <title>WGS assembly of Panicum hallii.</title>
        <authorList>
            <person name="Lovell J."/>
            <person name="Jenkins J."/>
            <person name="Lowry D."/>
            <person name="Mamidi S."/>
            <person name="Sreedasyam A."/>
            <person name="Weng X."/>
            <person name="Barry K."/>
            <person name="Bonette J."/>
            <person name="Campitelli B."/>
            <person name="Daum C."/>
            <person name="Gordon S."/>
            <person name="Gould B."/>
            <person name="Lipzen A."/>
            <person name="Macqueen A."/>
            <person name="Palacio-Mejia J."/>
            <person name="Plott C."/>
            <person name="Shakirov E."/>
            <person name="Shu S."/>
            <person name="Yoshinaga Y."/>
            <person name="Zane M."/>
            <person name="Rokhsar D."/>
            <person name="Grimwood J."/>
            <person name="Schmutz J."/>
            <person name="Juenger T."/>
        </authorList>
    </citation>
    <scope>NUCLEOTIDE SEQUENCE [LARGE SCALE GENOMIC DNA]</scope>
    <source>
        <strain evidence="2">FIL2</strain>
    </source>
</reference>
<feature type="transmembrane region" description="Helical" evidence="1">
    <location>
        <begin position="71"/>
        <end position="89"/>
    </location>
</feature>
<evidence type="ECO:0000313" key="2">
    <source>
        <dbReference type="EMBL" id="PVH36732.1"/>
    </source>
</evidence>
<feature type="transmembrane region" description="Helical" evidence="1">
    <location>
        <begin position="226"/>
        <end position="250"/>
    </location>
</feature>
<name>A0A2T8IGE3_9POAL</name>
<feature type="transmembrane region" description="Helical" evidence="1">
    <location>
        <begin position="189"/>
        <end position="214"/>
    </location>
</feature>
<organism evidence="2">
    <name type="scientific">Panicum hallii</name>
    <dbReference type="NCBI Taxonomy" id="206008"/>
    <lineage>
        <taxon>Eukaryota</taxon>
        <taxon>Viridiplantae</taxon>
        <taxon>Streptophyta</taxon>
        <taxon>Embryophyta</taxon>
        <taxon>Tracheophyta</taxon>
        <taxon>Spermatophyta</taxon>
        <taxon>Magnoliopsida</taxon>
        <taxon>Liliopsida</taxon>
        <taxon>Poales</taxon>
        <taxon>Poaceae</taxon>
        <taxon>PACMAD clade</taxon>
        <taxon>Panicoideae</taxon>
        <taxon>Panicodae</taxon>
        <taxon>Paniceae</taxon>
        <taxon>Panicinae</taxon>
        <taxon>Panicum</taxon>
        <taxon>Panicum sect. Panicum</taxon>
    </lineage>
</organism>
<evidence type="ECO:0000256" key="1">
    <source>
        <dbReference type="SAM" id="Phobius"/>
    </source>
</evidence>
<protein>
    <submittedName>
        <fullName evidence="2">Uncharacterized protein</fullName>
    </submittedName>
</protein>
<gene>
    <name evidence="2" type="ORF">PAHAL_6G155100</name>
</gene>
<sequence length="333" mass="34301">MQASVAVAEALEAGSVTPLPVAGGADFAAAALAVAIAAVAAAASFVLVSFEARAGQGRLRRVLDLGPSSRGPRLLLAFFAGLMAAAEALRLPFFRGTLLPPRRQVMPCLAYPLVAHGIAEPGMLACVLLLLRASVGGARLPAAAIAVPFACLPFLTAHVLVLATPATVVAYPGQLAHAADGAGHCAYPAYAAALLLALVALYMPLLATACWDVAAVAINRRLRARAYALVTFAVLPLPVQVLALGLTSVWDIHQYTSPTVGLIGFLAVAVAAETTIVVLVMLPLHDALVLVEQPPAPATRTRVTSPDDKGSYRDLSPASSIHVHESGLTSRDL</sequence>